<organism evidence="1 2">
    <name type="scientific">Desulfomonile tiedjei (strain ATCC 49306 / DSM 6799 / DCB-1)</name>
    <dbReference type="NCBI Taxonomy" id="706587"/>
    <lineage>
        <taxon>Bacteria</taxon>
        <taxon>Pseudomonadati</taxon>
        <taxon>Thermodesulfobacteriota</taxon>
        <taxon>Desulfomonilia</taxon>
        <taxon>Desulfomonilales</taxon>
        <taxon>Desulfomonilaceae</taxon>
        <taxon>Desulfomonile</taxon>
    </lineage>
</organism>
<dbReference type="Proteomes" id="UP000006055">
    <property type="component" value="Chromosome"/>
</dbReference>
<protein>
    <submittedName>
        <fullName evidence="1">Uncharacterized protein</fullName>
    </submittedName>
</protein>
<gene>
    <name evidence="1" type="ordered locus">Desti_2405</name>
</gene>
<accession>I4C696</accession>
<dbReference type="HOGENOM" id="CLU_2329226_0_0_7"/>
<evidence type="ECO:0000313" key="1">
    <source>
        <dbReference type="EMBL" id="AFM25087.1"/>
    </source>
</evidence>
<proteinExistence type="predicted"/>
<dbReference type="EMBL" id="CP003360">
    <property type="protein sequence ID" value="AFM25087.1"/>
    <property type="molecule type" value="Genomic_DNA"/>
</dbReference>
<dbReference type="KEGG" id="dti:Desti_2405"/>
<dbReference type="RefSeq" id="WP_014810230.1">
    <property type="nucleotide sequence ID" value="NC_018025.1"/>
</dbReference>
<name>I4C696_DESTA</name>
<evidence type="ECO:0000313" key="2">
    <source>
        <dbReference type="Proteomes" id="UP000006055"/>
    </source>
</evidence>
<sequence length="98" mass="10231">MFRSLAITLGVVALIFSLTSIGDAYTSQRGTTTVYGAGGACMPTGCPPISVSPYAGMQMMPKKISKVKAQPMCGPMPCPPPMCGPMPCGPMKAPVLWY</sequence>
<reference evidence="2" key="1">
    <citation type="submission" date="2012-06" db="EMBL/GenBank/DDBJ databases">
        <title>Complete sequence of chromosome of Desulfomonile tiedjei DSM 6799.</title>
        <authorList>
            <person name="Lucas S."/>
            <person name="Copeland A."/>
            <person name="Lapidus A."/>
            <person name="Glavina del Rio T."/>
            <person name="Dalin E."/>
            <person name="Tice H."/>
            <person name="Bruce D."/>
            <person name="Goodwin L."/>
            <person name="Pitluck S."/>
            <person name="Peters L."/>
            <person name="Ovchinnikova G."/>
            <person name="Zeytun A."/>
            <person name="Lu M."/>
            <person name="Kyrpides N."/>
            <person name="Mavromatis K."/>
            <person name="Ivanova N."/>
            <person name="Brettin T."/>
            <person name="Detter J.C."/>
            <person name="Han C."/>
            <person name="Larimer F."/>
            <person name="Land M."/>
            <person name="Hauser L."/>
            <person name="Markowitz V."/>
            <person name="Cheng J.-F."/>
            <person name="Hugenholtz P."/>
            <person name="Woyke T."/>
            <person name="Wu D."/>
            <person name="Spring S."/>
            <person name="Schroeder M."/>
            <person name="Brambilla E."/>
            <person name="Klenk H.-P."/>
            <person name="Eisen J.A."/>
        </authorList>
    </citation>
    <scope>NUCLEOTIDE SEQUENCE [LARGE SCALE GENOMIC DNA]</scope>
    <source>
        <strain evidence="2">ATCC 49306 / DSM 6799 / DCB-1</strain>
    </source>
</reference>
<keyword evidence="2" id="KW-1185">Reference proteome</keyword>
<dbReference type="AlphaFoldDB" id="I4C696"/>